<dbReference type="InterPro" id="IPR005162">
    <property type="entry name" value="Retrotrans_gag_dom"/>
</dbReference>
<keyword evidence="3" id="KW-0648">Protein biosynthesis</keyword>
<feature type="compositionally biased region" description="Basic and acidic residues" evidence="4">
    <location>
        <begin position="520"/>
        <end position="533"/>
    </location>
</feature>
<feature type="domain" description="Retrotransposon gag" evidence="6">
    <location>
        <begin position="422"/>
        <end position="488"/>
    </location>
</feature>
<dbReference type="InterPro" id="IPR014038">
    <property type="entry name" value="EF1B_bsu/dsu_GNE"/>
</dbReference>
<dbReference type="OrthoDB" id="331763at2759"/>
<dbReference type="InterPro" id="IPR014717">
    <property type="entry name" value="Transl_elong_EF1B/ribsomal_bS6"/>
</dbReference>
<evidence type="ECO:0000259" key="5">
    <source>
        <dbReference type="Pfam" id="PF00736"/>
    </source>
</evidence>
<dbReference type="GO" id="GO:0005853">
    <property type="term" value="C:eukaryotic translation elongation factor 1 complex"/>
    <property type="evidence" value="ECO:0007669"/>
    <property type="project" value="InterPro"/>
</dbReference>
<dbReference type="InterPro" id="IPR049720">
    <property type="entry name" value="EF1B_bsu/dsu"/>
</dbReference>
<gene>
    <name evidence="7" type="ORF">CQW23_23596</name>
</gene>
<dbReference type="Proteomes" id="UP000224567">
    <property type="component" value="Unassembled WGS sequence"/>
</dbReference>
<dbReference type="GO" id="GO:0005085">
    <property type="term" value="F:guanyl-nucleotide exchange factor activity"/>
    <property type="evidence" value="ECO:0007669"/>
    <property type="project" value="TreeGrafter"/>
</dbReference>
<keyword evidence="8" id="KW-1185">Reference proteome</keyword>
<evidence type="ECO:0000313" key="8">
    <source>
        <dbReference type="Proteomes" id="UP000224567"/>
    </source>
</evidence>
<feature type="compositionally biased region" description="Basic and acidic residues" evidence="4">
    <location>
        <begin position="238"/>
        <end position="252"/>
    </location>
</feature>
<reference evidence="8" key="2">
    <citation type="journal article" date="2017" name="J. Anim. Genet.">
        <title>Multiple reference genome sequences of hot pepper reveal the massive evolution of plant disease resistance genes by retroduplication.</title>
        <authorList>
            <person name="Kim S."/>
            <person name="Park J."/>
            <person name="Yeom S.-I."/>
            <person name="Kim Y.-M."/>
            <person name="Seo E."/>
            <person name="Kim K.-T."/>
            <person name="Kim M.-S."/>
            <person name="Lee J.M."/>
            <person name="Cheong K."/>
            <person name="Shin H.-S."/>
            <person name="Kim S.-B."/>
            <person name="Han K."/>
            <person name="Lee J."/>
            <person name="Park M."/>
            <person name="Lee H.-A."/>
            <person name="Lee H.-Y."/>
            <person name="Lee Y."/>
            <person name="Oh S."/>
            <person name="Lee J.H."/>
            <person name="Choi E."/>
            <person name="Choi E."/>
            <person name="Lee S.E."/>
            <person name="Jeon J."/>
            <person name="Kim H."/>
            <person name="Choi G."/>
            <person name="Song H."/>
            <person name="Lee J."/>
            <person name="Lee S.-C."/>
            <person name="Kwon J.-K."/>
            <person name="Lee H.-Y."/>
            <person name="Koo N."/>
            <person name="Hong Y."/>
            <person name="Kim R.W."/>
            <person name="Kang W.-H."/>
            <person name="Huh J.H."/>
            <person name="Kang B.-C."/>
            <person name="Yang T.-J."/>
            <person name="Lee Y.-H."/>
            <person name="Bennetzen J.L."/>
            <person name="Choi D."/>
        </authorList>
    </citation>
    <scope>NUCLEOTIDE SEQUENCE [LARGE SCALE GENOMIC DNA]</scope>
    <source>
        <strain evidence="8">cv. PBC81</strain>
    </source>
</reference>
<protein>
    <submittedName>
        <fullName evidence="7">Elongation factor 1-beta 1</fullName>
    </submittedName>
</protein>
<feature type="region of interest" description="Disordered" evidence="4">
    <location>
        <begin position="214"/>
        <end position="252"/>
    </location>
</feature>
<comment type="similarity">
    <text evidence="1">Belongs to the EF-1-beta/EF-1-delta family.</text>
</comment>
<sequence>MVEAFSNFHTESGLNFLGKAIGVRFGSQAATATAVPVKEAAKPSNDNDDDDYIDLFGEETKEEKKAVESSEAAEAFTKNEESGKSPIFEEVKPWDDENGMNKLEEDVRSFDVEGLLWGACKLVLVGYGKQIMLTIIDKLVSYVNNHLSGKTCISRGQLTKNDIKVYGEILEQPSSDIYPNVSKWYHAVSAKLALSFPGKAFGVRFGSQTAPSIAAPAKEASKPSDDNDDDDDINPFGEETKEEKKAAKEREAAKASTTKKFTSIVANLKDWTLRSHLFLVKYLRAASYQVYSLALMITSVLLELLKLISLGQNKSSTIDDRWDMDRNDCPEKKSEYMLVDRCRDCLRRNMRSFLELVLYLQKSFTAYQLLGLMGYLSGNILKTMLLQIEFKRLLVVSLDFAAISSKLNGMNLRCFVFFPWPIEWEEFAIAFINRVFPLELREAKVFEFINLKQDSTTVKEYSLNFTQLSRYALHVIVDSRSKMSKFVSCVSDSVVKDYRTIMLIKDMDLVRLMVHAQQIEEQKTKEKERENKRARIGSFSFAQPMSESGDLPQFYPKSSVPAPSSTRTPVPKFRYSNKDRETGSKSQGSVSSARTNLLC</sequence>
<accession>A0A2G2VSF5</accession>
<feature type="compositionally biased region" description="Basic and acidic residues" evidence="4">
    <location>
        <begin position="77"/>
        <end position="91"/>
    </location>
</feature>
<dbReference type="PANTHER" id="PTHR11595:SF84">
    <property type="entry name" value="ELONGATION FACTOR 1-BETA 1"/>
    <property type="match status" value="1"/>
</dbReference>
<evidence type="ECO:0000259" key="6">
    <source>
        <dbReference type="Pfam" id="PF03732"/>
    </source>
</evidence>
<evidence type="ECO:0000256" key="1">
    <source>
        <dbReference type="ARBA" id="ARBA00007411"/>
    </source>
</evidence>
<dbReference type="Gene3D" id="3.30.70.60">
    <property type="match status" value="1"/>
</dbReference>
<reference evidence="7 8" key="1">
    <citation type="journal article" date="2017" name="Genome Biol.">
        <title>New reference genome sequences of hot pepper reveal the massive evolution of plant disease-resistance genes by retroduplication.</title>
        <authorList>
            <person name="Kim S."/>
            <person name="Park J."/>
            <person name="Yeom S.I."/>
            <person name="Kim Y.M."/>
            <person name="Seo E."/>
            <person name="Kim K.T."/>
            <person name="Kim M.S."/>
            <person name="Lee J.M."/>
            <person name="Cheong K."/>
            <person name="Shin H.S."/>
            <person name="Kim S.B."/>
            <person name="Han K."/>
            <person name="Lee J."/>
            <person name="Park M."/>
            <person name="Lee H.A."/>
            <person name="Lee H.Y."/>
            <person name="Lee Y."/>
            <person name="Oh S."/>
            <person name="Lee J.H."/>
            <person name="Choi E."/>
            <person name="Choi E."/>
            <person name="Lee S.E."/>
            <person name="Jeon J."/>
            <person name="Kim H."/>
            <person name="Choi G."/>
            <person name="Song H."/>
            <person name="Lee J."/>
            <person name="Lee S.C."/>
            <person name="Kwon J.K."/>
            <person name="Lee H.Y."/>
            <person name="Koo N."/>
            <person name="Hong Y."/>
            <person name="Kim R.W."/>
            <person name="Kang W.H."/>
            <person name="Huh J.H."/>
            <person name="Kang B.C."/>
            <person name="Yang T.J."/>
            <person name="Lee Y.H."/>
            <person name="Bennetzen J.L."/>
            <person name="Choi D."/>
        </authorList>
    </citation>
    <scope>NUCLEOTIDE SEQUENCE [LARGE SCALE GENOMIC DNA]</scope>
    <source>
        <strain evidence="8">cv. PBC81</strain>
    </source>
</reference>
<feature type="domain" description="Translation elongation factor EF1B beta/delta subunit guanine nucleotide exchange" evidence="5">
    <location>
        <begin position="90"/>
        <end position="129"/>
    </location>
</feature>
<proteinExistence type="inferred from homology"/>
<organism evidence="7 8">
    <name type="scientific">Capsicum baccatum</name>
    <name type="common">Peruvian pepper</name>
    <dbReference type="NCBI Taxonomy" id="33114"/>
    <lineage>
        <taxon>Eukaryota</taxon>
        <taxon>Viridiplantae</taxon>
        <taxon>Streptophyta</taxon>
        <taxon>Embryophyta</taxon>
        <taxon>Tracheophyta</taxon>
        <taxon>Spermatophyta</taxon>
        <taxon>Magnoliopsida</taxon>
        <taxon>eudicotyledons</taxon>
        <taxon>Gunneridae</taxon>
        <taxon>Pentapetalae</taxon>
        <taxon>asterids</taxon>
        <taxon>lamiids</taxon>
        <taxon>Solanales</taxon>
        <taxon>Solanaceae</taxon>
        <taxon>Solanoideae</taxon>
        <taxon>Capsiceae</taxon>
        <taxon>Capsicum</taxon>
    </lineage>
</organism>
<keyword evidence="2 7" id="KW-0251">Elongation factor</keyword>
<dbReference type="InterPro" id="IPR036219">
    <property type="entry name" value="eEF-1beta-like_sf"/>
</dbReference>
<feature type="compositionally biased region" description="Polar residues" evidence="4">
    <location>
        <begin position="584"/>
        <end position="599"/>
    </location>
</feature>
<dbReference type="EMBL" id="MLFT02000010">
    <property type="protein sequence ID" value="PHT35896.1"/>
    <property type="molecule type" value="Genomic_DNA"/>
</dbReference>
<feature type="region of interest" description="Disordered" evidence="4">
    <location>
        <begin position="66"/>
        <end position="91"/>
    </location>
</feature>
<dbReference type="GO" id="GO:0005829">
    <property type="term" value="C:cytosol"/>
    <property type="evidence" value="ECO:0007669"/>
    <property type="project" value="TreeGrafter"/>
</dbReference>
<evidence type="ECO:0000256" key="2">
    <source>
        <dbReference type="ARBA" id="ARBA00022768"/>
    </source>
</evidence>
<dbReference type="PANTHER" id="PTHR11595">
    <property type="entry name" value="EF-HAND AND COILED-COIL DOMAIN-CONTAINING FAMILY MEMBER"/>
    <property type="match status" value="1"/>
</dbReference>
<name>A0A2G2VSF5_CAPBA</name>
<evidence type="ECO:0000256" key="3">
    <source>
        <dbReference type="ARBA" id="ARBA00022917"/>
    </source>
</evidence>
<dbReference type="Pfam" id="PF03732">
    <property type="entry name" value="Retrotrans_gag"/>
    <property type="match status" value="1"/>
</dbReference>
<evidence type="ECO:0000256" key="4">
    <source>
        <dbReference type="SAM" id="MobiDB-lite"/>
    </source>
</evidence>
<dbReference type="GO" id="GO:0003746">
    <property type="term" value="F:translation elongation factor activity"/>
    <property type="evidence" value="ECO:0007669"/>
    <property type="project" value="UniProtKB-KW"/>
</dbReference>
<comment type="caution">
    <text evidence="7">The sequence shown here is derived from an EMBL/GenBank/DDBJ whole genome shotgun (WGS) entry which is preliminary data.</text>
</comment>
<dbReference type="Pfam" id="PF00736">
    <property type="entry name" value="EF1_GNE"/>
    <property type="match status" value="1"/>
</dbReference>
<feature type="region of interest" description="Disordered" evidence="4">
    <location>
        <begin position="520"/>
        <end position="599"/>
    </location>
</feature>
<evidence type="ECO:0000313" key="7">
    <source>
        <dbReference type="EMBL" id="PHT35896.1"/>
    </source>
</evidence>
<dbReference type="STRING" id="33114.A0A2G2VSF5"/>
<dbReference type="SUPFAM" id="SSF54984">
    <property type="entry name" value="eEF-1beta-like"/>
    <property type="match status" value="1"/>
</dbReference>
<dbReference type="AlphaFoldDB" id="A0A2G2VSF5"/>